<feature type="transmembrane region" description="Helical" evidence="9">
    <location>
        <begin position="531"/>
        <end position="554"/>
    </location>
</feature>
<evidence type="ECO:0000256" key="9">
    <source>
        <dbReference type="SAM" id="Phobius"/>
    </source>
</evidence>
<dbReference type="GO" id="GO:0004672">
    <property type="term" value="F:protein kinase activity"/>
    <property type="evidence" value="ECO:0007669"/>
    <property type="project" value="InterPro"/>
</dbReference>
<evidence type="ECO:0000256" key="7">
    <source>
        <dbReference type="ARBA" id="ARBA00022989"/>
    </source>
</evidence>
<dbReference type="InterPro" id="IPR010232">
    <property type="entry name" value="UbiB"/>
</dbReference>
<protein>
    <recommendedName>
        <fullName evidence="10">Protein kinase domain-containing protein</fullName>
    </recommendedName>
</protein>
<keyword evidence="6 9" id="KW-0812">Transmembrane</keyword>
<keyword evidence="5" id="KW-0831">Ubiquinone biosynthesis</keyword>
<keyword evidence="7 9" id="KW-1133">Transmembrane helix</keyword>
<gene>
    <name evidence="11" type="primary">ubiB_1</name>
    <name evidence="11" type="ORF">H0A61_00518</name>
</gene>
<evidence type="ECO:0000313" key="11">
    <source>
        <dbReference type="EMBL" id="QSQ08198.1"/>
    </source>
</evidence>
<dbReference type="PANTHER" id="PTHR10566:SF113">
    <property type="entry name" value="PROTEIN ACTIVITY OF BC1 COMPLEX KINASE 7, CHLOROPLASTIC"/>
    <property type="match status" value="1"/>
</dbReference>
<dbReference type="InterPro" id="IPR050154">
    <property type="entry name" value="UbiB_kinase"/>
</dbReference>
<comment type="similarity">
    <text evidence="2">Belongs to the protein kinase superfamily. ADCK protein kinase family.</text>
</comment>
<dbReference type="EMBL" id="CP059066">
    <property type="protein sequence ID" value="QSQ08198.1"/>
    <property type="molecule type" value="Genomic_DNA"/>
</dbReference>
<dbReference type="PROSITE" id="PS50011">
    <property type="entry name" value="PROTEIN_KINASE_DOM"/>
    <property type="match status" value="1"/>
</dbReference>
<dbReference type="InterPro" id="IPR000719">
    <property type="entry name" value="Prot_kinase_dom"/>
</dbReference>
<name>A0A8A0RKP6_9FIRM</name>
<dbReference type="CDD" id="cd05121">
    <property type="entry name" value="ABC1_ADCK3-like"/>
    <property type="match status" value="1"/>
</dbReference>
<evidence type="ECO:0000313" key="12">
    <source>
        <dbReference type="Proteomes" id="UP000662904"/>
    </source>
</evidence>
<keyword evidence="4" id="KW-0997">Cell inner membrane</keyword>
<sequence>MIFKQFNSTYQHAQRFRQIVNIVIKYGFGYIMEKIGIISILQKGKISKNQFYKEKTLTTPQKIVLMLEELGPTFIKLGQILSTRPDIVPGEYIIELKKLQDNVPGFDYEKAKEQIESEFKCSMEDIFLKFEKQPIAAASIGQVHRAVFKTGQDVVVKVQRPDIDRLINTDLEILIHLARLLEKHIPESRIYDPVGIVEEFADAIRKELDFTREGWNIERFYRNFEGDETIYVPKVYWDATTQKVLTIEYINGVKVNQFDKISELGLDRKEIAENGARLMMKQIFIHGFFHGDPHPGNIFICPDGKISFIDFGMMGRINEFTKHKMADLIIGVINRDSEKIIKTFLDIGLVSKDIELGKFQLDIEDMVEHYYGKALKQIKISKLINELLAIAVKYKIKLPSNFTLLCKSVLTIEGIGRDLDPDFDIIKVAKPFIKKLLQERYRPQYLINTILKNLTELNQALLVIPKILNEMFQKIKADSIKIDFEYKGLEKVVFELHRMINRLVFSMIVASIIIGSSLIILANVSPKLYNLPILGIVGFTVAGLLGMGLVISILRSGRM</sequence>
<evidence type="ECO:0000256" key="3">
    <source>
        <dbReference type="ARBA" id="ARBA00022475"/>
    </source>
</evidence>
<keyword evidence="12" id="KW-1185">Reference proteome</keyword>
<keyword evidence="11" id="KW-0808">Transferase</keyword>
<dbReference type="Pfam" id="PF03109">
    <property type="entry name" value="ABC1"/>
    <property type="match status" value="1"/>
</dbReference>
<dbReference type="InterPro" id="IPR004147">
    <property type="entry name" value="ABC1_dom"/>
</dbReference>
<dbReference type="GO" id="GO:0005524">
    <property type="term" value="F:ATP binding"/>
    <property type="evidence" value="ECO:0007669"/>
    <property type="project" value="InterPro"/>
</dbReference>
<keyword evidence="3" id="KW-1003">Cell membrane</keyword>
<evidence type="ECO:0000259" key="10">
    <source>
        <dbReference type="PROSITE" id="PS50011"/>
    </source>
</evidence>
<evidence type="ECO:0000256" key="6">
    <source>
        <dbReference type="ARBA" id="ARBA00022692"/>
    </source>
</evidence>
<dbReference type="NCBIfam" id="TIGR01982">
    <property type="entry name" value="UbiB"/>
    <property type="match status" value="1"/>
</dbReference>
<evidence type="ECO:0000256" key="1">
    <source>
        <dbReference type="ARBA" id="ARBA00005020"/>
    </source>
</evidence>
<comment type="pathway">
    <text evidence="1">Cofactor biosynthesis; ubiquinone biosynthesis [regulation].</text>
</comment>
<evidence type="ECO:0000256" key="8">
    <source>
        <dbReference type="ARBA" id="ARBA00023136"/>
    </source>
</evidence>
<reference evidence="11" key="1">
    <citation type="submission" date="2020-07" db="EMBL/GenBank/DDBJ databases">
        <title>Koleobacter methoxysyntrophicus gen. nov., sp. nov., a novel anaerobic bacterium isolated from deep subsurface oil field and proposal of Koleobacterales ord. nov. in the phylum Firmicutes.</title>
        <authorList>
            <person name="Sakamoto S."/>
            <person name="Tamaki H."/>
        </authorList>
    </citation>
    <scope>NUCLEOTIDE SEQUENCE</scope>
    <source>
        <strain evidence="11">NRmbB1</strain>
    </source>
</reference>
<evidence type="ECO:0000256" key="4">
    <source>
        <dbReference type="ARBA" id="ARBA00022519"/>
    </source>
</evidence>
<keyword evidence="8 9" id="KW-0472">Membrane</keyword>
<organism evidence="11 12">
    <name type="scientific">Koleobacter methoxysyntrophicus</name>
    <dbReference type="NCBI Taxonomy" id="2751313"/>
    <lineage>
        <taxon>Bacteria</taxon>
        <taxon>Bacillati</taxon>
        <taxon>Bacillota</taxon>
        <taxon>Clostridia</taxon>
        <taxon>Koleobacterales</taxon>
        <taxon>Koleobacteraceae</taxon>
        <taxon>Koleobacter</taxon>
    </lineage>
</organism>
<dbReference type="KEGG" id="kme:H0A61_00518"/>
<proteinExistence type="inferred from homology"/>
<feature type="domain" description="Protein kinase" evidence="10">
    <location>
        <begin position="129"/>
        <end position="462"/>
    </location>
</feature>
<dbReference type="Gene3D" id="1.10.510.10">
    <property type="entry name" value="Transferase(Phosphotransferase) domain 1"/>
    <property type="match status" value="1"/>
</dbReference>
<evidence type="ECO:0000256" key="5">
    <source>
        <dbReference type="ARBA" id="ARBA00022688"/>
    </source>
</evidence>
<dbReference type="InterPro" id="IPR011009">
    <property type="entry name" value="Kinase-like_dom_sf"/>
</dbReference>
<dbReference type="PANTHER" id="PTHR10566">
    <property type="entry name" value="CHAPERONE-ACTIVITY OF BC1 COMPLEX CABC1 -RELATED"/>
    <property type="match status" value="1"/>
</dbReference>
<dbReference type="UniPathway" id="UPA00232"/>
<dbReference type="Proteomes" id="UP000662904">
    <property type="component" value="Chromosome"/>
</dbReference>
<feature type="transmembrane region" description="Helical" evidence="9">
    <location>
        <begin position="503"/>
        <end position="525"/>
    </location>
</feature>
<dbReference type="AlphaFoldDB" id="A0A8A0RKP6"/>
<evidence type="ECO:0000256" key="2">
    <source>
        <dbReference type="ARBA" id="ARBA00009670"/>
    </source>
</evidence>
<accession>A0A8A0RKP6</accession>
<dbReference type="RefSeq" id="WP_206708429.1">
    <property type="nucleotide sequence ID" value="NZ_CP059066.1"/>
</dbReference>
<dbReference type="SUPFAM" id="SSF56112">
    <property type="entry name" value="Protein kinase-like (PK-like)"/>
    <property type="match status" value="1"/>
</dbReference>
<dbReference type="GO" id="GO:0006744">
    <property type="term" value="P:ubiquinone biosynthetic process"/>
    <property type="evidence" value="ECO:0007669"/>
    <property type="project" value="UniProtKB-UniPathway"/>
</dbReference>